<organism evidence="1 2">
    <name type="scientific">Haloferula luteola</name>
    <dbReference type="NCBI Taxonomy" id="595692"/>
    <lineage>
        <taxon>Bacteria</taxon>
        <taxon>Pseudomonadati</taxon>
        <taxon>Verrucomicrobiota</taxon>
        <taxon>Verrucomicrobiia</taxon>
        <taxon>Verrucomicrobiales</taxon>
        <taxon>Verrucomicrobiaceae</taxon>
        <taxon>Haloferula</taxon>
    </lineage>
</organism>
<dbReference type="RefSeq" id="WP_184014736.1">
    <property type="nucleotide sequence ID" value="NZ_JACHFD010000001.1"/>
</dbReference>
<protein>
    <submittedName>
        <fullName evidence="1">Uncharacterized protein</fullName>
    </submittedName>
</protein>
<name>A0A840V2H3_9BACT</name>
<evidence type="ECO:0000313" key="2">
    <source>
        <dbReference type="Proteomes" id="UP000557717"/>
    </source>
</evidence>
<evidence type="ECO:0000313" key="1">
    <source>
        <dbReference type="EMBL" id="MBB5349864.1"/>
    </source>
</evidence>
<gene>
    <name evidence="1" type="ORF">HNR46_000085</name>
</gene>
<dbReference type="AlphaFoldDB" id="A0A840V2H3"/>
<dbReference type="EMBL" id="JACHFD010000001">
    <property type="protein sequence ID" value="MBB5349864.1"/>
    <property type="molecule type" value="Genomic_DNA"/>
</dbReference>
<keyword evidence="2" id="KW-1185">Reference proteome</keyword>
<accession>A0A840V2H3</accession>
<reference evidence="1 2" key="1">
    <citation type="submission" date="2020-08" db="EMBL/GenBank/DDBJ databases">
        <title>Genomic Encyclopedia of Type Strains, Phase IV (KMG-IV): sequencing the most valuable type-strain genomes for metagenomic binning, comparative biology and taxonomic classification.</title>
        <authorList>
            <person name="Goeker M."/>
        </authorList>
    </citation>
    <scope>NUCLEOTIDE SEQUENCE [LARGE SCALE GENOMIC DNA]</scope>
    <source>
        <strain evidence="1 2">YC6886</strain>
    </source>
</reference>
<comment type="caution">
    <text evidence="1">The sequence shown here is derived from an EMBL/GenBank/DDBJ whole genome shotgun (WGS) entry which is preliminary data.</text>
</comment>
<proteinExistence type="predicted"/>
<dbReference type="Proteomes" id="UP000557717">
    <property type="component" value="Unassembled WGS sequence"/>
</dbReference>
<sequence length="269" mass="29413">MPIALVGFPLGLVIFTGLAWWKWHARGPEVEELHAFTLPITLEGLAADRRKIEEFAAPRYAGDVQAEQGLKSMAAMIDGTLGPENAGYRMELLPGPGNSGENWPIIIAHAEAQDGSKPPLWIVTPYDTDPSRPDHSAVETTLAVAGGMAGQQFKRSLSFAFLPHGQQLGPQAEETRTKLQKRIGENARVMWIEAVSWPSLLEGSRHNPSLSQWLSKEVGLVAGEATDSSSSSSWIDFKLTRGSQDEDTPENRYRAALTVADLIRFLATQ</sequence>